<sequence length="80" mass="9267">MQVFLPYRFPDEDRERHRQCYPHQRDPGNPPHTSSMPAPWTPTQGLRIRRGPWGLVGSANSEKLPGHRWFAARSSGHPLR</sequence>
<dbReference type="HOGENOM" id="CLU_2587400_0_0_11"/>
<dbReference type="EMBL" id="CP000431">
    <property type="protein sequence ID" value="ABG97162.1"/>
    <property type="molecule type" value="Genomic_DNA"/>
</dbReference>
<gene>
    <name evidence="2" type="ordered locus">RHA1_ro05382</name>
</gene>
<dbReference type="Proteomes" id="UP000008710">
    <property type="component" value="Chromosome"/>
</dbReference>
<accession>Q0S5M4</accession>
<dbReference type="AlphaFoldDB" id="Q0S5M4"/>
<protein>
    <submittedName>
        <fullName evidence="2">Uncharacterized protein</fullName>
    </submittedName>
</protein>
<name>Q0S5M4_RHOJR</name>
<proteinExistence type="predicted"/>
<feature type="region of interest" description="Disordered" evidence="1">
    <location>
        <begin position="1"/>
        <end position="44"/>
    </location>
</feature>
<evidence type="ECO:0000256" key="1">
    <source>
        <dbReference type="SAM" id="MobiDB-lite"/>
    </source>
</evidence>
<feature type="compositionally biased region" description="Basic and acidic residues" evidence="1">
    <location>
        <begin position="9"/>
        <end position="26"/>
    </location>
</feature>
<evidence type="ECO:0000313" key="3">
    <source>
        <dbReference type="Proteomes" id="UP000008710"/>
    </source>
</evidence>
<organism evidence="2 3">
    <name type="scientific">Rhodococcus jostii (strain RHA1)</name>
    <dbReference type="NCBI Taxonomy" id="101510"/>
    <lineage>
        <taxon>Bacteria</taxon>
        <taxon>Bacillati</taxon>
        <taxon>Actinomycetota</taxon>
        <taxon>Actinomycetes</taxon>
        <taxon>Mycobacteriales</taxon>
        <taxon>Nocardiaceae</taxon>
        <taxon>Rhodococcus</taxon>
    </lineage>
</organism>
<dbReference type="KEGG" id="rha:RHA1_ro05382"/>
<feature type="compositionally biased region" description="Polar residues" evidence="1">
    <location>
        <begin position="31"/>
        <end position="44"/>
    </location>
</feature>
<evidence type="ECO:0000313" key="2">
    <source>
        <dbReference type="EMBL" id="ABG97162.1"/>
    </source>
</evidence>
<reference evidence="3" key="1">
    <citation type="journal article" date="2006" name="Proc. Natl. Acad. Sci. U.S.A.">
        <title>The complete genome of Rhodococcus sp. RHA1 provides insights into a catabolic powerhouse.</title>
        <authorList>
            <person name="McLeod M.P."/>
            <person name="Warren R.L."/>
            <person name="Hsiao W.W.L."/>
            <person name="Araki N."/>
            <person name="Myhre M."/>
            <person name="Fernandes C."/>
            <person name="Miyazawa D."/>
            <person name="Wong W."/>
            <person name="Lillquist A.L."/>
            <person name="Wang D."/>
            <person name="Dosanjh M."/>
            <person name="Hara H."/>
            <person name="Petrescu A."/>
            <person name="Morin R.D."/>
            <person name="Yang G."/>
            <person name="Stott J.M."/>
            <person name="Schein J.E."/>
            <person name="Shin H."/>
            <person name="Smailus D."/>
            <person name="Siddiqui A.S."/>
            <person name="Marra M.A."/>
            <person name="Jones S.J.M."/>
            <person name="Holt R."/>
            <person name="Brinkman F.S.L."/>
            <person name="Miyauchi K."/>
            <person name="Fukuda M."/>
            <person name="Davies J.E."/>
            <person name="Mohn W.W."/>
            <person name="Eltis L.D."/>
        </authorList>
    </citation>
    <scope>NUCLEOTIDE SEQUENCE [LARGE SCALE GENOMIC DNA]</scope>
    <source>
        <strain evidence="3">RHA1</strain>
    </source>
</reference>